<dbReference type="EMBL" id="CAFBPW010000201">
    <property type="protein sequence ID" value="CAB5038104.1"/>
    <property type="molecule type" value="Genomic_DNA"/>
</dbReference>
<gene>
    <name evidence="4" type="ORF">UFOPK2582_00614</name>
    <name evidence="5" type="ORF">UFOPK3914_00093</name>
    <name evidence="6" type="ORF">UFOPK4173_01488</name>
    <name evidence="7" type="ORF">UFOPK4354_00165</name>
</gene>
<keyword evidence="3" id="KW-0456">Lyase</keyword>
<proteinExistence type="inferred from homology"/>
<dbReference type="AlphaFoldDB" id="A0A6J7LJM5"/>
<dbReference type="FunFam" id="1.10.12.10:FF:000001">
    <property type="entry name" value="Probable enoyl-CoA hydratase, mitochondrial"/>
    <property type="match status" value="1"/>
</dbReference>
<dbReference type="Gene3D" id="1.10.12.10">
    <property type="entry name" value="Lyase 2-enoyl-coa Hydratase, Chain A, domain 2"/>
    <property type="match status" value="1"/>
</dbReference>
<dbReference type="SUPFAM" id="SSF52096">
    <property type="entry name" value="ClpP/crotonase"/>
    <property type="match status" value="1"/>
</dbReference>
<evidence type="ECO:0000256" key="1">
    <source>
        <dbReference type="ARBA" id="ARBA00005254"/>
    </source>
</evidence>
<evidence type="ECO:0000313" key="6">
    <source>
        <dbReference type="EMBL" id="CAB5038104.1"/>
    </source>
</evidence>
<dbReference type="InterPro" id="IPR014748">
    <property type="entry name" value="Enoyl-CoA_hydra_C"/>
</dbReference>
<evidence type="ECO:0000256" key="2">
    <source>
        <dbReference type="ARBA" id="ARBA00023098"/>
    </source>
</evidence>
<evidence type="ECO:0000313" key="5">
    <source>
        <dbReference type="EMBL" id="CAB4968481.1"/>
    </source>
</evidence>
<dbReference type="CDD" id="cd06558">
    <property type="entry name" value="crotonase-like"/>
    <property type="match status" value="1"/>
</dbReference>
<evidence type="ECO:0000256" key="3">
    <source>
        <dbReference type="ARBA" id="ARBA00023239"/>
    </source>
</evidence>
<dbReference type="EMBL" id="CAFBQW010000010">
    <property type="protein sequence ID" value="CAB5060717.1"/>
    <property type="molecule type" value="Genomic_DNA"/>
</dbReference>
<dbReference type="Pfam" id="PF00378">
    <property type="entry name" value="ECH_1"/>
    <property type="match status" value="1"/>
</dbReference>
<reference evidence="5" key="1">
    <citation type="submission" date="2020-05" db="EMBL/GenBank/DDBJ databases">
        <authorList>
            <person name="Chiriac C."/>
            <person name="Salcher M."/>
            <person name="Ghai R."/>
            <person name="Kavagutti S V."/>
        </authorList>
    </citation>
    <scope>NUCLEOTIDE SEQUENCE</scope>
</reference>
<accession>A0A6J7LJM5</accession>
<dbReference type="GO" id="GO:0006635">
    <property type="term" value="P:fatty acid beta-oxidation"/>
    <property type="evidence" value="ECO:0007669"/>
    <property type="project" value="TreeGrafter"/>
</dbReference>
<name>A0A6J7LJM5_9ZZZZ</name>
<sequence>MTIHVERNPVLGGSAIEHAMLITIDRPESRNSLDMFHFRDLAAAWREFRYEEDLWVAIITGVPGNFMSGADLKTYIPQVTALSEQIAKGEVTEIDGCKLEDGTRAVLRNAKIYKPIIAAIDGPCVAGGMEMLGGTDIRLATPGATFGVMEPKRGLFAGGGTTARLPRQLNFPAAMEFLLTAEAFSAEHAMELGLLNEIVSPPDLLPRAGMWARRILANAPLAVQATKESVIRGLNGTLSDAYQVEQELSTKIFSTADAKEGPLAFKEKREPNWKGE</sequence>
<keyword evidence="2" id="KW-0443">Lipid metabolism</keyword>
<dbReference type="InterPro" id="IPR001753">
    <property type="entry name" value="Enoyl-CoA_hydra/iso"/>
</dbReference>
<dbReference type="PANTHER" id="PTHR11941">
    <property type="entry name" value="ENOYL-COA HYDRATASE-RELATED"/>
    <property type="match status" value="1"/>
</dbReference>
<dbReference type="PANTHER" id="PTHR11941:SF169">
    <property type="entry name" value="(7AS)-7A-METHYL-1,5-DIOXO-2,3,5,6,7,7A-HEXAHYDRO-1H-INDENE-CARBOXYL-COA HYDROLASE"/>
    <property type="match status" value="1"/>
</dbReference>
<dbReference type="EMBL" id="CAEZXS010000054">
    <property type="protein sequence ID" value="CAB4694660.1"/>
    <property type="molecule type" value="Genomic_DNA"/>
</dbReference>
<evidence type="ECO:0000313" key="4">
    <source>
        <dbReference type="EMBL" id="CAB4694660.1"/>
    </source>
</evidence>
<dbReference type="EMBL" id="CAFBOG010000004">
    <property type="protein sequence ID" value="CAB4968481.1"/>
    <property type="molecule type" value="Genomic_DNA"/>
</dbReference>
<dbReference type="Gene3D" id="3.90.226.10">
    <property type="entry name" value="2-enoyl-CoA Hydratase, Chain A, domain 1"/>
    <property type="match status" value="1"/>
</dbReference>
<organism evidence="5">
    <name type="scientific">freshwater metagenome</name>
    <dbReference type="NCBI Taxonomy" id="449393"/>
    <lineage>
        <taxon>unclassified sequences</taxon>
        <taxon>metagenomes</taxon>
        <taxon>ecological metagenomes</taxon>
    </lineage>
</organism>
<comment type="similarity">
    <text evidence="1">Belongs to the enoyl-CoA hydratase/isomerase family.</text>
</comment>
<evidence type="ECO:0000313" key="7">
    <source>
        <dbReference type="EMBL" id="CAB5060717.1"/>
    </source>
</evidence>
<dbReference type="GO" id="GO:0016836">
    <property type="term" value="F:hydro-lyase activity"/>
    <property type="evidence" value="ECO:0007669"/>
    <property type="project" value="UniProtKB-ARBA"/>
</dbReference>
<dbReference type="InterPro" id="IPR029045">
    <property type="entry name" value="ClpP/crotonase-like_dom_sf"/>
</dbReference>
<protein>
    <submittedName>
        <fullName evidence="5">Unannotated protein</fullName>
    </submittedName>
</protein>